<evidence type="ECO:0000313" key="2">
    <source>
        <dbReference type="EMBL" id="CAA9497739.1"/>
    </source>
</evidence>
<dbReference type="AlphaFoldDB" id="A0A6J4SGC7"/>
<gene>
    <name evidence="2" type="ORF">AVDCRST_MAG09-496</name>
</gene>
<proteinExistence type="predicted"/>
<name>A0A6J4SGC7_9SPHN</name>
<evidence type="ECO:0000256" key="1">
    <source>
        <dbReference type="SAM" id="MobiDB-lite"/>
    </source>
</evidence>
<dbReference type="RefSeq" id="WP_294172065.1">
    <property type="nucleotide sequence ID" value="NZ_CADCVZ010000012.1"/>
</dbReference>
<sequence>MSSSKHDKGPSPFTDDLERNPGIGQSKGGTTADDLDGDNTIDGDVENDADPRTNAVREDQLGHTNS</sequence>
<feature type="compositionally biased region" description="Acidic residues" evidence="1">
    <location>
        <begin position="33"/>
        <end position="48"/>
    </location>
</feature>
<accession>A0A6J4SGC7</accession>
<organism evidence="2">
    <name type="scientific">uncultured Sphingomonas sp</name>
    <dbReference type="NCBI Taxonomy" id="158754"/>
    <lineage>
        <taxon>Bacteria</taxon>
        <taxon>Pseudomonadati</taxon>
        <taxon>Pseudomonadota</taxon>
        <taxon>Alphaproteobacteria</taxon>
        <taxon>Sphingomonadales</taxon>
        <taxon>Sphingomonadaceae</taxon>
        <taxon>Sphingomonas</taxon>
        <taxon>environmental samples</taxon>
    </lineage>
</organism>
<reference evidence="2" key="1">
    <citation type="submission" date="2020-02" db="EMBL/GenBank/DDBJ databases">
        <authorList>
            <person name="Meier V. D."/>
        </authorList>
    </citation>
    <scope>NUCLEOTIDE SEQUENCE</scope>
    <source>
        <strain evidence="2">AVDCRST_MAG09</strain>
    </source>
</reference>
<protein>
    <submittedName>
        <fullName evidence="2">Uncharacterized protein</fullName>
    </submittedName>
</protein>
<feature type="compositionally biased region" description="Basic and acidic residues" evidence="1">
    <location>
        <begin position="49"/>
        <end position="66"/>
    </location>
</feature>
<dbReference type="EMBL" id="CADCVZ010000012">
    <property type="protein sequence ID" value="CAA9497739.1"/>
    <property type="molecule type" value="Genomic_DNA"/>
</dbReference>
<feature type="region of interest" description="Disordered" evidence="1">
    <location>
        <begin position="1"/>
        <end position="66"/>
    </location>
</feature>